<evidence type="ECO:0000313" key="1">
    <source>
        <dbReference type="Proteomes" id="UP000887580"/>
    </source>
</evidence>
<dbReference type="WBParaSite" id="PS1159_v2.g16209.t1">
    <property type="protein sequence ID" value="PS1159_v2.g16209.t1"/>
    <property type="gene ID" value="PS1159_v2.g16209"/>
</dbReference>
<protein>
    <submittedName>
        <fullName evidence="2">Protein kinase domain-containing protein</fullName>
    </submittedName>
</protein>
<dbReference type="Proteomes" id="UP000887580">
    <property type="component" value="Unplaced"/>
</dbReference>
<sequence length="140" mass="15813">KNDELKISDFGLSVADRSLIKLEKLKNMPVKWLSPETLGKGEFSQKSDVWSFGVLMWEIFTRCKTNPYPNDTNQEAMAKIISGNHPLKPPEGTPAIAVAVMELCFIKETKDRPEFEGIFKLLSPNEPPPPKADNFETYTL</sequence>
<accession>A0AC35FD08</accession>
<proteinExistence type="predicted"/>
<name>A0AC35FD08_9BILA</name>
<evidence type="ECO:0000313" key="2">
    <source>
        <dbReference type="WBParaSite" id="PS1159_v2.g16209.t1"/>
    </source>
</evidence>
<reference evidence="2" key="1">
    <citation type="submission" date="2022-11" db="UniProtKB">
        <authorList>
            <consortium name="WormBaseParasite"/>
        </authorList>
    </citation>
    <scope>IDENTIFICATION</scope>
</reference>
<organism evidence="1 2">
    <name type="scientific">Panagrolaimus sp. PS1159</name>
    <dbReference type="NCBI Taxonomy" id="55785"/>
    <lineage>
        <taxon>Eukaryota</taxon>
        <taxon>Metazoa</taxon>
        <taxon>Ecdysozoa</taxon>
        <taxon>Nematoda</taxon>
        <taxon>Chromadorea</taxon>
        <taxon>Rhabditida</taxon>
        <taxon>Tylenchina</taxon>
        <taxon>Panagrolaimomorpha</taxon>
        <taxon>Panagrolaimoidea</taxon>
        <taxon>Panagrolaimidae</taxon>
        <taxon>Panagrolaimus</taxon>
    </lineage>
</organism>